<evidence type="ECO:0008006" key="3">
    <source>
        <dbReference type="Google" id="ProtNLM"/>
    </source>
</evidence>
<gene>
    <name evidence="1" type="ordered locus">Slin_1018</name>
</gene>
<evidence type="ECO:0000313" key="1">
    <source>
        <dbReference type="EMBL" id="ADB37069.1"/>
    </source>
</evidence>
<dbReference type="AlphaFoldDB" id="D2QJ55"/>
<reference evidence="1 2" key="1">
    <citation type="journal article" date="2010" name="Stand. Genomic Sci.">
        <title>Complete genome sequence of Spirosoma linguale type strain (1).</title>
        <authorList>
            <person name="Lail K."/>
            <person name="Sikorski J."/>
            <person name="Saunders E."/>
            <person name="Lapidus A."/>
            <person name="Glavina Del Rio T."/>
            <person name="Copeland A."/>
            <person name="Tice H."/>
            <person name="Cheng J.-F."/>
            <person name="Lucas S."/>
            <person name="Nolan M."/>
            <person name="Bruce D."/>
            <person name="Goodwin L."/>
            <person name="Pitluck S."/>
            <person name="Ivanova N."/>
            <person name="Mavromatis K."/>
            <person name="Ovchinnikova G."/>
            <person name="Pati A."/>
            <person name="Chen A."/>
            <person name="Palaniappan K."/>
            <person name="Land M."/>
            <person name="Hauser L."/>
            <person name="Chang Y.-J."/>
            <person name="Jeffries C.D."/>
            <person name="Chain P."/>
            <person name="Brettin T."/>
            <person name="Detter J.C."/>
            <person name="Schuetze A."/>
            <person name="Rohde M."/>
            <person name="Tindall B.J."/>
            <person name="Goeker M."/>
            <person name="Bristow J."/>
            <person name="Eisen J.A."/>
            <person name="Markowitz V."/>
            <person name="Hugenholtz P."/>
            <person name="Kyrpides N.C."/>
            <person name="Klenk H.-P."/>
            <person name="Chen F."/>
        </authorList>
    </citation>
    <scope>NUCLEOTIDE SEQUENCE [LARGE SCALE GENOMIC DNA]</scope>
    <source>
        <strain evidence="2">ATCC 33905 / DSM 74 / LMG 10896 / Claus 1</strain>
    </source>
</reference>
<sequence length="231" mass="26114">MNVLVIGDEHTYGYGLSVGKLSYVGHFIRRISRAGRAVSVDAYAHLSMSQTIATLAQLPLNQYDLIILQLDHTLVQVPDSQLAPATVAYVPAVCPELTIAGQSSFNYRLKSIGAALFSLIWPFRERMAISVLLNQLRPYRHNVLLVTPLTSQNRVRRWLQQRGRSVVLQEADKRLVSVFDTDSIIRPREEYFLLNDHSHLNAISHELLGLSLYDFYQSAPTIVTIQSIRKN</sequence>
<dbReference type="Proteomes" id="UP000002028">
    <property type="component" value="Chromosome"/>
</dbReference>
<dbReference type="RefSeq" id="WP_012925620.1">
    <property type="nucleotide sequence ID" value="NC_013730.1"/>
</dbReference>
<dbReference type="eggNOG" id="COG2755">
    <property type="taxonomic scope" value="Bacteria"/>
</dbReference>
<evidence type="ECO:0000313" key="2">
    <source>
        <dbReference type="Proteomes" id="UP000002028"/>
    </source>
</evidence>
<keyword evidence="2" id="KW-1185">Reference proteome</keyword>
<dbReference type="EMBL" id="CP001769">
    <property type="protein sequence ID" value="ADB37069.1"/>
    <property type="molecule type" value="Genomic_DNA"/>
</dbReference>
<organism evidence="1 2">
    <name type="scientific">Spirosoma linguale (strain ATCC 33905 / DSM 74 / LMG 10896 / Claus 1)</name>
    <dbReference type="NCBI Taxonomy" id="504472"/>
    <lineage>
        <taxon>Bacteria</taxon>
        <taxon>Pseudomonadati</taxon>
        <taxon>Bacteroidota</taxon>
        <taxon>Cytophagia</taxon>
        <taxon>Cytophagales</taxon>
        <taxon>Cytophagaceae</taxon>
        <taxon>Spirosoma</taxon>
    </lineage>
</organism>
<name>D2QJ55_SPILD</name>
<proteinExistence type="predicted"/>
<protein>
    <recommendedName>
        <fullName evidence="3">SGNH domain-containing protein</fullName>
    </recommendedName>
</protein>
<dbReference type="SUPFAM" id="SSF52266">
    <property type="entry name" value="SGNH hydrolase"/>
    <property type="match status" value="1"/>
</dbReference>
<accession>D2QJ55</accession>
<dbReference type="HOGENOM" id="CLU_993608_0_0_10"/>
<dbReference type="KEGG" id="sli:Slin_1018"/>
<dbReference type="STRING" id="504472.Slin_1018"/>